<organism evidence="4 5">
    <name type="scientific">Paraglomus brasilianum</name>
    <dbReference type="NCBI Taxonomy" id="144538"/>
    <lineage>
        <taxon>Eukaryota</taxon>
        <taxon>Fungi</taxon>
        <taxon>Fungi incertae sedis</taxon>
        <taxon>Mucoromycota</taxon>
        <taxon>Glomeromycotina</taxon>
        <taxon>Glomeromycetes</taxon>
        <taxon>Paraglomerales</taxon>
        <taxon>Paraglomeraceae</taxon>
        <taxon>Paraglomus</taxon>
    </lineage>
</organism>
<dbReference type="PROSITE" id="PS50190">
    <property type="entry name" value="SEC7"/>
    <property type="match status" value="1"/>
</dbReference>
<keyword evidence="5" id="KW-1185">Reference proteome</keyword>
<dbReference type="Gene3D" id="2.30.29.30">
    <property type="entry name" value="Pleckstrin-homology domain (PH domain)/Phosphotyrosine-binding domain (PTB)"/>
    <property type="match status" value="1"/>
</dbReference>
<feature type="region of interest" description="Disordered" evidence="1">
    <location>
        <begin position="613"/>
        <end position="634"/>
    </location>
</feature>
<dbReference type="AlphaFoldDB" id="A0A9N8VFB9"/>
<evidence type="ECO:0000313" key="4">
    <source>
        <dbReference type="EMBL" id="CAG8453442.1"/>
    </source>
</evidence>
<dbReference type="InterPro" id="IPR000904">
    <property type="entry name" value="Sec7_dom"/>
</dbReference>
<dbReference type="SUPFAM" id="SSF48425">
    <property type="entry name" value="Sec7 domain"/>
    <property type="match status" value="1"/>
</dbReference>
<dbReference type="PANTHER" id="PTHR10663:SF405">
    <property type="entry name" value="ARF GUANINE NUCLEOTIDE EXCHANGE FACTOR SYT1"/>
    <property type="match status" value="1"/>
</dbReference>
<dbReference type="CDD" id="cd00171">
    <property type="entry name" value="Sec7"/>
    <property type="match status" value="1"/>
</dbReference>
<dbReference type="InterPro" id="IPR023394">
    <property type="entry name" value="Sec7_C_sf"/>
</dbReference>
<dbReference type="PROSITE" id="PS50003">
    <property type="entry name" value="PH_DOMAIN"/>
    <property type="match status" value="1"/>
</dbReference>
<dbReference type="InterPro" id="IPR035999">
    <property type="entry name" value="Sec7_dom_sf"/>
</dbReference>
<dbReference type="Gene3D" id="1.10.1000.11">
    <property type="entry name" value="Arf Nucleotide-binding Site Opener,domain 2"/>
    <property type="match status" value="1"/>
</dbReference>
<evidence type="ECO:0000259" key="3">
    <source>
        <dbReference type="PROSITE" id="PS50190"/>
    </source>
</evidence>
<evidence type="ECO:0000256" key="1">
    <source>
        <dbReference type="SAM" id="MobiDB-lite"/>
    </source>
</evidence>
<evidence type="ECO:0000259" key="2">
    <source>
        <dbReference type="PROSITE" id="PS50003"/>
    </source>
</evidence>
<dbReference type="Pfam" id="PF01369">
    <property type="entry name" value="Sec7"/>
    <property type="match status" value="1"/>
</dbReference>
<dbReference type="GO" id="GO:0032012">
    <property type="term" value="P:regulation of ARF protein signal transduction"/>
    <property type="evidence" value="ECO:0007669"/>
    <property type="project" value="InterPro"/>
</dbReference>
<sequence length="634" mass="71210">MAIDKINGMDSMSKKLQFIQTKFIESSERKGGNGIENNPVPERNDTAERNAEITNNQTLPTNYALLHNEIPTSSLAPPTSPTDSLSSTTSSVFNIPSKRHYKRTGSMPNMTATDLNSASPDMLGTNRPERRHTIGNQAETPQQYLERMQDTLSKSELATLLAKNKDVFHEAVLLTYMESFDFTEDPIDIALRKFLMDCYLPKETQQIDRIMESFARRYHECNPDLFPSQDTSYILAFSLLMLHTDAFNKSVKKKMTKEEFVRNVRIDGVPEEILEVLYDNITFTQFIYAEDDTDVNGMTLMASPQELKHSKFFGGIKDGHRKIINRPRNDPYFVIQHKIPTDFTPNLKSIVPTSNPFSYKGTLPTFDTASIHRAFTTASTVRITGIRSRRQYGDTSSSVSAIHPVSNDPGVFLLKITKAGKLGRKIDLLEGGKRATGFGRTWKQFGVVLSGSQLMFFKDLSLFDDQPNVAKDVNHNKKSPTLRPDIILMTADSIAVYESTYTKHPHVFRLVGVKGYQYLFQAENESEMNDWIAKINYAAAFKTSGIKMRGVRHTSSSKRSEGFTDGAVARVEVLKVSIGKDLFGTSLCPHSFVNDAFIDENIGYEKNSMELVGSENDDGSLDEFVDAEEGTLSE</sequence>
<protein>
    <submittedName>
        <fullName evidence="4">1001_t:CDS:1</fullName>
    </submittedName>
</protein>
<name>A0A9N8VFB9_9GLOM</name>
<comment type="caution">
    <text evidence="4">The sequence shown here is derived from an EMBL/GenBank/DDBJ whole genome shotgun (WGS) entry which is preliminary data.</text>
</comment>
<proteinExistence type="predicted"/>
<dbReference type="SMART" id="SM00222">
    <property type="entry name" value="Sec7"/>
    <property type="match status" value="1"/>
</dbReference>
<feature type="compositionally biased region" description="Acidic residues" evidence="1">
    <location>
        <begin position="615"/>
        <end position="634"/>
    </location>
</feature>
<feature type="compositionally biased region" description="Low complexity" evidence="1">
    <location>
        <begin position="71"/>
        <end position="91"/>
    </location>
</feature>
<feature type="region of interest" description="Disordered" evidence="1">
    <location>
        <begin position="27"/>
        <end position="48"/>
    </location>
</feature>
<gene>
    <name evidence="4" type="ORF">PBRASI_LOCUS169</name>
</gene>
<reference evidence="4" key="1">
    <citation type="submission" date="2021-06" db="EMBL/GenBank/DDBJ databases">
        <authorList>
            <person name="Kallberg Y."/>
            <person name="Tangrot J."/>
            <person name="Rosling A."/>
        </authorList>
    </citation>
    <scope>NUCLEOTIDE SEQUENCE</scope>
    <source>
        <strain evidence="4">BR232B</strain>
    </source>
</reference>
<dbReference type="FunFam" id="1.10.1000.11:FF:000002">
    <property type="entry name" value="Cytohesin 1"/>
    <property type="match status" value="1"/>
</dbReference>
<dbReference type="InterPro" id="IPR011993">
    <property type="entry name" value="PH-like_dom_sf"/>
</dbReference>
<dbReference type="Pfam" id="PF15410">
    <property type="entry name" value="PH_9"/>
    <property type="match status" value="1"/>
</dbReference>
<dbReference type="SMART" id="SM00233">
    <property type="entry name" value="PH"/>
    <property type="match status" value="1"/>
</dbReference>
<dbReference type="OrthoDB" id="430364at2759"/>
<feature type="domain" description="SEC7" evidence="3">
    <location>
        <begin position="108"/>
        <end position="284"/>
    </location>
</feature>
<evidence type="ECO:0000313" key="5">
    <source>
        <dbReference type="Proteomes" id="UP000789739"/>
    </source>
</evidence>
<dbReference type="PANTHER" id="PTHR10663">
    <property type="entry name" value="GUANYL-NUCLEOTIDE EXCHANGE FACTOR"/>
    <property type="match status" value="1"/>
</dbReference>
<dbReference type="GO" id="GO:0005085">
    <property type="term" value="F:guanyl-nucleotide exchange factor activity"/>
    <property type="evidence" value="ECO:0007669"/>
    <property type="project" value="InterPro"/>
</dbReference>
<dbReference type="Proteomes" id="UP000789739">
    <property type="component" value="Unassembled WGS sequence"/>
</dbReference>
<dbReference type="EMBL" id="CAJVPI010000008">
    <property type="protein sequence ID" value="CAG8453442.1"/>
    <property type="molecule type" value="Genomic_DNA"/>
</dbReference>
<dbReference type="InterPro" id="IPR001849">
    <property type="entry name" value="PH_domain"/>
</dbReference>
<dbReference type="InterPro" id="IPR041681">
    <property type="entry name" value="PH_9"/>
</dbReference>
<feature type="domain" description="PH" evidence="2">
    <location>
        <begin position="415"/>
        <end position="540"/>
    </location>
</feature>
<accession>A0A9N8VFB9</accession>
<feature type="region of interest" description="Disordered" evidence="1">
    <location>
        <begin position="71"/>
        <end position="129"/>
    </location>
</feature>
<dbReference type="SUPFAM" id="SSF50729">
    <property type="entry name" value="PH domain-like"/>
    <property type="match status" value="1"/>
</dbReference>
<feature type="compositionally biased region" description="Polar residues" evidence="1">
    <location>
        <begin position="106"/>
        <end position="119"/>
    </location>
</feature>